<feature type="domain" description="Bacterial sugar transferase" evidence="4">
    <location>
        <begin position="35"/>
        <end position="223"/>
    </location>
</feature>
<dbReference type="GeneID" id="78123594"/>
<keyword evidence="5" id="KW-0808">Transferase</keyword>
<keyword evidence="3" id="KW-0812">Transmembrane</keyword>
<dbReference type="Pfam" id="PF02397">
    <property type="entry name" value="Bac_transf"/>
    <property type="match status" value="1"/>
</dbReference>
<proteinExistence type="inferred from homology"/>
<dbReference type="PANTHER" id="PTHR30576">
    <property type="entry name" value="COLANIC BIOSYNTHESIS UDP-GLUCOSE LIPID CARRIER TRANSFERASE"/>
    <property type="match status" value="1"/>
</dbReference>
<comment type="similarity">
    <text evidence="1">Belongs to the bacterial sugar transferase family.</text>
</comment>
<keyword evidence="3" id="KW-1133">Transmembrane helix</keyword>
<dbReference type="PANTHER" id="PTHR30576:SF0">
    <property type="entry name" value="UNDECAPRENYL-PHOSPHATE N-ACETYLGALACTOSAMINYL 1-PHOSPHATE TRANSFERASE-RELATED"/>
    <property type="match status" value="1"/>
</dbReference>
<reference evidence="5 6" key="1">
    <citation type="submission" date="2016-10" db="EMBL/GenBank/DDBJ databases">
        <authorList>
            <person name="de Groot N.N."/>
        </authorList>
    </citation>
    <scope>NUCLEOTIDE SEQUENCE [LARGE SCALE GENOMIC DNA]</scope>
    <source>
        <strain evidence="5 6">DSM 24677</strain>
    </source>
</reference>
<gene>
    <name evidence="5" type="ORF">SAMN05444486_101806</name>
</gene>
<feature type="transmembrane region" description="Helical" evidence="3">
    <location>
        <begin position="40"/>
        <end position="63"/>
    </location>
</feature>
<evidence type="ECO:0000313" key="6">
    <source>
        <dbReference type="Proteomes" id="UP000199026"/>
    </source>
</evidence>
<organism evidence="5 6">
    <name type="scientific">Lentibacter algarum</name>
    <dbReference type="NCBI Taxonomy" id="576131"/>
    <lineage>
        <taxon>Bacteria</taxon>
        <taxon>Pseudomonadati</taxon>
        <taxon>Pseudomonadota</taxon>
        <taxon>Alphaproteobacteria</taxon>
        <taxon>Rhodobacterales</taxon>
        <taxon>Roseobacteraceae</taxon>
        <taxon>Lentibacter</taxon>
    </lineage>
</organism>
<dbReference type="InterPro" id="IPR003362">
    <property type="entry name" value="Bact_transf"/>
</dbReference>
<dbReference type="OrthoDB" id="9808602at2"/>
<keyword evidence="3" id="KW-0472">Membrane</keyword>
<dbReference type="STRING" id="576131.SAMN05444486_101806"/>
<evidence type="ECO:0000256" key="2">
    <source>
        <dbReference type="ARBA" id="ARBA00023169"/>
    </source>
</evidence>
<name>A0A1H3I1S5_9RHOB</name>
<dbReference type="GO" id="GO:0016780">
    <property type="term" value="F:phosphotransferase activity, for other substituted phosphate groups"/>
    <property type="evidence" value="ECO:0007669"/>
    <property type="project" value="TreeGrafter"/>
</dbReference>
<evidence type="ECO:0000256" key="3">
    <source>
        <dbReference type="SAM" id="Phobius"/>
    </source>
</evidence>
<dbReference type="RefSeq" id="WP_089888021.1">
    <property type="nucleotide sequence ID" value="NZ_CALLJM010000013.1"/>
</dbReference>
<dbReference type="AlphaFoldDB" id="A0A1H3I1S5"/>
<protein>
    <submittedName>
        <fullName evidence="5">Sugar transferase involved in LPS biosynthesis (Colanic, teichoic acid)</fullName>
    </submittedName>
</protein>
<evidence type="ECO:0000259" key="4">
    <source>
        <dbReference type="Pfam" id="PF02397"/>
    </source>
</evidence>
<keyword evidence="6" id="KW-1185">Reference proteome</keyword>
<accession>A0A1H3I1S5</accession>
<evidence type="ECO:0000313" key="5">
    <source>
        <dbReference type="EMBL" id="SDY21687.1"/>
    </source>
</evidence>
<keyword evidence="2" id="KW-0270">Exopolysaccharide synthesis</keyword>
<dbReference type="Proteomes" id="UP000199026">
    <property type="component" value="Unassembled WGS sequence"/>
</dbReference>
<dbReference type="EMBL" id="FNPR01000001">
    <property type="protein sequence ID" value="SDY21687.1"/>
    <property type="molecule type" value="Genomic_DNA"/>
</dbReference>
<dbReference type="GO" id="GO:0000271">
    <property type="term" value="P:polysaccharide biosynthetic process"/>
    <property type="evidence" value="ECO:0007669"/>
    <property type="project" value="UniProtKB-KW"/>
</dbReference>
<evidence type="ECO:0000256" key="1">
    <source>
        <dbReference type="ARBA" id="ARBA00006464"/>
    </source>
</evidence>
<sequence length="228" mass="25865">MNERVSSRLDLAELRRLLEANPVAHLSGVYRAHGKRALDVAMVLIAIVPTLLILLPLMGLIALDGRAPIYTQKRIGQNGRLFRMFKLRTMVADADQILEAYLARNPEARAEWDENQKLKSDPRITLFGKVLRKTSLDELPQLLNVLLGHMSIVGPRPMMVGQEDIYPGRAYYEMRPGITGFWQISERNETSFPQRAEYDTAYYKALSLQIDVKVILGTLRVVIRGTGY</sequence>